<evidence type="ECO:0000259" key="2">
    <source>
        <dbReference type="PROSITE" id="PS50075"/>
    </source>
</evidence>
<dbReference type="Gene3D" id="3.40.50.720">
    <property type="entry name" value="NAD(P)-binding Rossmann-like Domain"/>
    <property type="match status" value="1"/>
</dbReference>
<dbReference type="EMBL" id="AYXG01000104">
    <property type="protein sequence ID" value="EWC61610.1"/>
    <property type="molecule type" value="Genomic_DNA"/>
</dbReference>
<dbReference type="PANTHER" id="PTHR43775:SF51">
    <property type="entry name" value="INACTIVE PHENOLPHTHIOCEROL SYNTHESIS POLYKETIDE SYNTHASE TYPE I PKS1-RELATED"/>
    <property type="match status" value="1"/>
</dbReference>
<dbReference type="InterPro" id="IPR057326">
    <property type="entry name" value="KR_dom"/>
</dbReference>
<dbReference type="InterPro" id="IPR036291">
    <property type="entry name" value="NAD(P)-bd_dom_sf"/>
</dbReference>
<dbReference type="PATRIC" id="fig|909613.9.peg.3133"/>
<dbReference type="PROSITE" id="PS50075">
    <property type="entry name" value="CARRIER"/>
    <property type="match status" value="1"/>
</dbReference>
<sequence length="728" mass="74128">MDSIKRTEIAGELRSRLGGGADVEDLVRARTAGELAALLAPATVAPVGAAVPQGATGLVGNAAPAVDALSTVLGVIAERTGYPVEMVEPGLDLEADLSVDSIKRTEIAGELVARVGGSVDVEELVRARTAAELAALLGPPPAPVAAPAAPVEDALGSVLGVIAERTGYPVEMVEPGLDLEADLSVDSIKRTEIAGELIARFGGSADIEELVRARTAAELAALLAAPPTTQAPAAVPTPVAVRAPEVPGEAPGRYVLGLVDAAGVPSDDPAALFGCSVLIAGGTPELVEELAGQLSARGALAVPLTGFPELAEWVDRVDGLVCLPTEEPLLPAAFTMFRSVLTRRPRWLLGVAHGDPARTAGMRGFFRTLRREYPDTTSRLVEWDGLPADAAGAIIGELLTPGAEPVVVAGASRLAFDLVPTPLGALAATGAGPAGTGDAEAEAIGLTPDSVVLLVGGARGITARVATAFATAARCRIVLAGRTGPPTAAEHPATAAAADLAGLRAALAGLGGHSGPAAVDRAARDILARREVAATLDGLRRAGAQADFHTLDVRDPDAVRGLVKQLHAEHGRIDGVVHAAGVIEDRLIADKDPESFHRVYTTKVDGLTALLDGLDDVGAAPRFVVSFGSIAAALGNRGQADYAAANDALDTLSSAWALRTGHRALTVHWGPWAPDAEHGGMVSAELGRSYAERGIKLIAPADGVAALLAELAWGSPSVRSVVYTASGW</sequence>
<keyword evidence="1" id="KW-0808">Transferase</keyword>
<dbReference type="GO" id="GO:0006633">
    <property type="term" value="P:fatty acid biosynthetic process"/>
    <property type="evidence" value="ECO:0007669"/>
    <property type="project" value="TreeGrafter"/>
</dbReference>
<proteinExistence type="predicted"/>
<dbReference type="AlphaFoldDB" id="W7IL50"/>
<gene>
    <name evidence="3" type="ORF">UO65_3131</name>
</gene>
<dbReference type="Gene3D" id="1.10.1200.10">
    <property type="entry name" value="ACP-like"/>
    <property type="match status" value="2"/>
</dbReference>
<dbReference type="eggNOG" id="COG0236">
    <property type="taxonomic scope" value="Bacteria"/>
</dbReference>
<comment type="caution">
    <text evidence="3">The sequence shown here is derived from an EMBL/GenBank/DDBJ whole genome shotgun (WGS) entry which is preliminary data.</text>
</comment>
<name>W7IL50_9PSEU</name>
<evidence type="ECO:0000256" key="1">
    <source>
        <dbReference type="ARBA" id="ARBA00022679"/>
    </source>
</evidence>
<dbReference type="InterPro" id="IPR013968">
    <property type="entry name" value="PKS_KR"/>
</dbReference>
<reference evidence="3 4" key="1">
    <citation type="journal article" date="2014" name="Genome Announc.">
        <title>Draft Genome Sequence of the Antitrypanosomally Active Sponge-Associated Bacterium Actinokineospora sp. Strain EG49.</title>
        <authorList>
            <person name="Harjes J."/>
            <person name="Ryu T."/>
            <person name="Abdelmohsen U.R."/>
            <person name="Moitinho-Silva L."/>
            <person name="Horn H."/>
            <person name="Ravasi T."/>
            <person name="Hentschel U."/>
        </authorList>
    </citation>
    <scope>NUCLEOTIDE SEQUENCE [LARGE SCALE GENOMIC DNA]</scope>
    <source>
        <strain evidence="3 4">EG49</strain>
    </source>
</reference>
<organism evidence="3 4">
    <name type="scientific">Actinokineospora spheciospongiae</name>
    <dbReference type="NCBI Taxonomy" id="909613"/>
    <lineage>
        <taxon>Bacteria</taxon>
        <taxon>Bacillati</taxon>
        <taxon>Actinomycetota</taxon>
        <taxon>Actinomycetes</taxon>
        <taxon>Pseudonocardiales</taxon>
        <taxon>Pseudonocardiaceae</taxon>
        <taxon>Actinokineospora</taxon>
    </lineage>
</organism>
<dbReference type="SMART" id="SM00822">
    <property type="entry name" value="PKS_KR"/>
    <property type="match status" value="1"/>
</dbReference>
<feature type="domain" description="Carrier" evidence="2">
    <location>
        <begin position="149"/>
        <end position="227"/>
    </location>
</feature>
<dbReference type="SUPFAM" id="SSF47336">
    <property type="entry name" value="ACP-like"/>
    <property type="match status" value="3"/>
</dbReference>
<accession>W7IL50</accession>
<evidence type="ECO:0000313" key="4">
    <source>
        <dbReference type="Proteomes" id="UP000019277"/>
    </source>
</evidence>
<dbReference type="Proteomes" id="UP000019277">
    <property type="component" value="Unassembled WGS sequence"/>
</dbReference>
<dbReference type="Pfam" id="PF00550">
    <property type="entry name" value="PP-binding"/>
    <property type="match status" value="2"/>
</dbReference>
<dbReference type="Pfam" id="PF08659">
    <property type="entry name" value="KR"/>
    <property type="match status" value="1"/>
</dbReference>
<dbReference type="InterPro" id="IPR009081">
    <property type="entry name" value="PP-bd_ACP"/>
</dbReference>
<protein>
    <submittedName>
        <fullName evidence="3">Modular polyketide synthase</fullName>
    </submittedName>
</protein>
<dbReference type="GO" id="GO:0004312">
    <property type="term" value="F:fatty acid synthase activity"/>
    <property type="evidence" value="ECO:0007669"/>
    <property type="project" value="TreeGrafter"/>
</dbReference>
<evidence type="ECO:0000313" key="3">
    <source>
        <dbReference type="EMBL" id="EWC61610.1"/>
    </source>
</evidence>
<dbReference type="SUPFAM" id="SSF51735">
    <property type="entry name" value="NAD(P)-binding Rossmann-fold domains"/>
    <property type="match status" value="2"/>
</dbReference>
<dbReference type="eggNOG" id="COG1028">
    <property type="taxonomic scope" value="Bacteria"/>
</dbReference>
<dbReference type="InterPro" id="IPR050091">
    <property type="entry name" value="PKS_NRPS_Biosynth_Enz"/>
</dbReference>
<dbReference type="InterPro" id="IPR036736">
    <property type="entry name" value="ACP-like_sf"/>
</dbReference>
<dbReference type="STRING" id="909613.UO65_3131"/>
<keyword evidence="4" id="KW-1185">Reference proteome</keyword>
<dbReference type="PANTHER" id="PTHR43775">
    <property type="entry name" value="FATTY ACID SYNTHASE"/>
    <property type="match status" value="1"/>
</dbReference>